<evidence type="ECO:0000313" key="4">
    <source>
        <dbReference type="Proteomes" id="UP000825935"/>
    </source>
</evidence>
<feature type="compositionally biased region" description="Basic and acidic residues" evidence="1">
    <location>
        <begin position="8"/>
        <end position="29"/>
    </location>
</feature>
<name>A0A8T2UXP3_CERRI</name>
<comment type="caution">
    <text evidence="3">The sequence shown here is derived from an EMBL/GenBank/DDBJ whole genome shotgun (WGS) entry which is preliminary data.</text>
</comment>
<dbReference type="GO" id="GO:0070652">
    <property type="term" value="C:HAUS complex"/>
    <property type="evidence" value="ECO:0007669"/>
    <property type="project" value="InterPro"/>
</dbReference>
<dbReference type="GO" id="GO:1990498">
    <property type="term" value="C:mitotic spindle microtubule"/>
    <property type="evidence" value="ECO:0007669"/>
    <property type="project" value="TreeGrafter"/>
</dbReference>
<dbReference type="InterPro" id="IPR026797">
    <property type="entry name" value="HAUS_6"/>
</dbReference>
<evidence type="ECO:0000313" key="3">
    <source>
        <dbReference type="EMBL" id="KAH7438345.1"/>
    </source>
</evidence>
<feature type="region of interest" description="Disordered" evidence="1">
    <location>
        <begin position="1"/>
        <end position="29"/>
    </location>
</feature>
<evidence type="ECO:0000259" key="2">
    <source>
        <dbReference type="Pfam" id="PF14661"/>
    </source>
</evidence>
<dbReference type="PANTHER" id="PTHR16151">
    <property type="entry name" value="HAUS AUGMIN-LIKE COMPLEX SUBUNIT 6"/>
    <property type="match status" value="1"/>
</dbReference>
<dbReference type="InterPro" id="IPR028163">
    <property type="entry name" value="HAUS_6_N"/>
</dbReference>
<reference evidence="3" key="1">
    <citation type="submission" date="2021-08" db="EMBL/GenBank/DDBJ databases">
        <title>WGS assembly of Ceratopteris richardii.</title>
        <authorList>
            <person name="Marchant D.B."/>
            <person name="Chen G."/>
            <person name="Jenkins J."/>
            <person name="Shu S."/>
            <person name="Leebens-Mack J."/>
            <person name="Grimwood J."/>
            <person name="Schmutz J."/>
            <person name="Soltis P."/>
            <person name="Soltis D."/>
            <person name="Chen Z.-H."/>
        </authorList>
    </citation>
    <scope>NUCLEOTIDE SEQUENCE</scope>
    <source>
        <strain evidence="3">Whitten #5841</strain>
        <tissue evidence="3">Leaf</tissue>
    </source>
</reference>
<organism evidence="3 4">
    <name type="scientific">Ceratopteris richardii</name>
    <name type="common">Triangle waterfern</name>
    <dbReference type="NCBI Taxonomy" id="49495"/>
    <lineage>
        <taxon>Eukaryota</taxon>
        <taxon>Viridiplantae</taxon>
        <taxon>Streptophyta</taxon>
        <taxon>Embryophyta</taxon>
        <taxon>Tracheophyta</taxon>
        <taxon>Polypodiopsida</taxon>
        <taxon>Polypodiidae</taxon>
        <taxon>Polypodiales</taxon>
        <taxon>Pteridineae</taxon>
        <taxon>Pteridaceae</taxon>
        <taxon>Parkerioideae</taxon>
        <taxon>Ceratopteris</taxon>
    </lineage>
</organism>
<dbReference type="GO" id="GO:0008017">
    <property type="term" value="F:microtubule binding"/>
    <property type="evidence" value="ECO:0007669"/>
    <property type="project" value="TreeGrafter"/>
</dbReference>
<dbReference type="AlphaFoldDB" id="A0A8T2UXP3"/>
<gene>
    <name evidence="3" type="ORF">KP509_04G011000</name>
</gene>
<accession>A0A8T2UXP3</accession>
<dbReference type="EMBL" id="CM035409">
    <property type="protein sequence ID" value="KAH7438345.1"/>
    <property type="molecule type" value="Genomic_DNA"/>
</dbReference>
<dbReference type="Pfam" id="PF14661">
    <property type="entry name" value="HAUS6_N"/>
    <property type="match status" value="1"/>
</dbReference>
<feature type="domain" description="HAUS augmin-like complex subunit 6 N-terminal" evidence="2">
    <location>
        <begin position="37"/>
        <end position="281"/>
    </location>
</feature>
<keyword evidence="4" id="KW-1185">Reference proteome</keyword>
<dbReference type="PANTHER" id="PTHR16151:SF2">
    <property type="entry name" value="HAUS AUGMIN-LIKE COMPLEX SUBUNIT 6"/>
    <property type="match status" value="1"/>
</dbReference>
<feature type="compositionally biased region" description="Basic and acidic residues" evidence="1">
    <location>
        <begin position="513"/>
        <end position="522"/>
    </location>
</feature>
<sequence length="734" mass="81095">MDSVFAVPKEKDKEQEKEKDKEKDKEREREMEMEAALYTNCLLLGLDSSVLGQGGLPRSGLFRHSNPRMGEALLHFLLSALRGPAQSAKDFSGVWPIFDAGQSRDFRKIVQNLINELEAQGALPRSNSRVSSLATCCGQRFVELLWQLSAHALREVHKRCFPADVAANPLPPSLTEIVSQSNNASALLTVTKARIAIERRRFLDGAAVAVRREALWSSLAHDMTAEYRALCAEEAYLQHELEKLQEPRYQRECVIKEGQNGAEIAPERQKPLSISKATQLWESLTSSMAQHEKLASGPIEDLIAHREHRYRVSGPALRAAMDRGSIMRNDLSSLSGFDESHTSTKLKNVHGETNSSSSHAQIDNTTNAFELNDEVCAKIDERSVKGPGSLDVAEILRRWTHSLQRLHKQALRLARANDGTGPDLIREACDDGHTGHSQALHTTLAEHKQHLANIQALIVQLKDSVPNMEGSIASLREQVNRATPLMVSSSTSSPLFDKLVMSMEGCCGQEFDAKGKSGDRSSEAPTAGAHLKTARLFEPPPSNTMMEQALIPKIIKADGEGSKDNNLAFLRQSVHDAALSNSKTSEGLSKAGESGLSAQHFFMPIVALEDEKRKILSSSPEYHRFEETSSFEKMVNDNDNHHKHHLEDIYEAHNRASNPSSKCLSYNSTVRGVNETQNPQTGLGGNPAQFCRPFSPPILTELSSFPEIYDDLLGTEDFELSDVALEGVWFNSGL</sequence>
<proteinExistence type="predicted"/>
<dbReference type="GO" id="GO:0051225">
    <property type="term" value="P:spindle assembly"/>
    <property type="evidence" value="ECO:0007669"/>
    <property type="project" value="InterPro"/>
</dbReference>
<dbReference type="Proteomes" id="UP000825935">
    <property type="component" value="Chromosome 4"/>
</dbReference>
<protein>
    <recommendedName>
        <fullName evidence="2">HAUS augmin-like complex subunit 6 N-terminal domain-containing protein</fullName>
    </recommendedName>
</protein>
<dbReference type="OrthoDB" id="5575722at2759"/>
<evidence type="ECO:0000256" key="1">
    <source>
        <dbReference type="SAM" id="MobiDB-lite"/>
    </source>
</evidence>
<feature type="region of interest" description="Disordered" evidence="1">
    <location>
        <begin position="513"/>
        <end position="542"/>
    </location>
</feature>